<sequence length="82" mass="9577">MGYNAYDLSEDMRILLEKYQALFVDAQQEVLPSIADAPSKRDILFYTKADLIILIWDGQSEGTHNLLRWLRQQHKDHLVVFA</sequence>
<dbReference type="AlphaFoldDB" id="A0A8J3N5P8"/>
<accession>A0A8J3N5P8</accession>
<evidence type="ECO:0000313" key="1">
    <source>
        <dbReference type="EMBL" id="GHO96610.1"/>
    </source>
</evidence>
<protein>
    <submittedName>
        <fullName evidence="1">Uncharacterized protein</fullName>
    </submittedName>
</protein>
<comment type="caution">
    <text evidence="1">The sequence shown here is derived from an EMBL/GenBank/DDBJ whole genome shotgun (WGS) entry which is preliminary data.</text>
</comment>
<organism evidence="1 2">
    <name type="scientific">Reticulibacter mediterranei</name>
    <dbReference type="NCBI Taxonomy" id="2778369"/>
    <lineage>
        <taxon>Bacteria</taxon>
        <taxon>Bacillati</taxon>
        <taxon>Chloroflexota</taxon>
        <taxon>Ktedonobacteria</taxon>
        <taxon>Ktedonobacterales</taxon>
        <taxon>Reticulibacteraceae</taxon>
        <taxon>Reticulibacter</taxon>
    </lineage>
</organism>
<evidence type="ECO:0000313" key="2">
    <source>
        <dbReference type="Proteomes" id="UP000597444"/>
    </source>
</evidence>
<dbReference type="Proteomes" id="UP000597444">
    <property type="component" value="Unassembled WGS sequence"/>
</dbReference>
<name>A0A8J3N5P8_9CHLR</name>
<gene>
    <name evidence="1" type="ORF">KSF_066580</name>
</gene>
<dbReference type="EMBL" id="BNJK01000001">
    <property type="protein sequence ID" value="GHO96610.1"/>
    <property type="molecule type" value="Genomic_DNA"/>
</dbReference>
<keyword evidence="2" id="KW-1185">Reference proteome</keyword>
<proteinExistence type="predicted"/>
<reference evidence="1" key="1">
    <citation type="submission" date="2020-10" db="EMBL/GenBank/DDBJ databases">
        <title>Taxonomic study of unclassified bacteria belonging to the class Ktedonobacteria.</title>
        <authorList>
            <person name="Yabe S."/>
            <person name="Wang C.M."/>
            <person name="Zheng Y."/>
            <person name="Sakai Y."/>
            <person name="Cavaletti L."/>
            <person name="Monciardini P."/>
            <person name="Donadio S."/>
        </authorList>
    </citation>
    <scope>NUCLEOTIDE SEQUENCE</scope>
    <source>
        <strain evidence="1">ID150040</strain>
    </source>
</reference>